<reference evidence="3" key="1">
    <citation type="journal article" date="2018" name="Nat. Microbiol.">
        <title>Leveraging single-cell genomics to expand the fungal tree of life.</title>
        <authorList>
            <person name="Ahrendt S.R."/>
            <person name="Quandt C.A."/>
            <person name="Ciobanu D."/>
            <person name="Clum A."/>
            <person name="Salamov A."/>
            <person name="Andreopoulos B."/>
            <person name="Cheng J.F."/>
            <person name="Woyke T."/>
            <person name="Pelin A."/>
            <person name="Henrissat B."/>
            <person name="Reynolds N.K."/>
            <person name="Benny G.L."/>
            <person name="Smith M.E."/>
            <person name="James T.Y."/>
            <person name="Grigoriev I.V."/>
        </authorList>
    </citation>
    <scope>NUCLEOTIDE SEQUENCE [LARGE SCALE GENOMIC DNA]</scope>
    <source>
        <strain evidence="3">Benny S71-1</strain>
    </source>
</reference>
<name>A0A4P9YSB5_9FUNG</name>
<organism evidence="2 3">
    <name type="scientific">Syncephalis pseudoplumigaleata</name>
    <dbReference type="NCBI Taxonomy" id="1712513"/>
    <lineage>
        <taxon>Eukaryota</taxon>
        <taxon>Fungi</taxon>
        <taxon>Fungi incertae sedis</taxon>
        <taxon>Zoopagomycota</taxon>
        <taxon>Zoopagomycotina</taxon>
        <taxon>Zoopagomycetes</taxon>
        <taxon>Zoopagales</taxon>
        <taxon>Piptocephalidaceae</taxon>
        <taxon>Syncephalis</taxon>
    </lineage>
</organism>
<feature type="region of interest" description="Disordered" evidence="1">
    <location>
        <begin position="73"/>
        <end position="94"/>
    </location>
</feature>
<dbReference type="EMBL" id="KZ991709">
    <property type="protein sequence ID" value="RKP22757.1"/>
    <property type="molecule type" value="Genomic_DNA"/>
</dbReference>
<dbReference type="AlphaFoldDB" id="A0A4P9YSB5"/>
<dbReference type="Proteomes" id="UP000278143">
    <property type="component" value="Unassembled WGS sequence"/>
</dbReference>
<feature type="compositionally biased region" description="Low complexity" evidence="1">
    <location>
        <begin position="74"/>
        <end position="88"/>
    </location>
</feature>
<gene>
    <name evidence="2" type="ORF">SYNPS1DRAFT_31606</name>
</gene>
<proteinExistence type="predicted"/>
<accession>A0A4P9YSB5</accession>
<evidence type="ECO:0000256" key="1">
    <source>
        <dbReference type="SAM" id="MobiDB-lite"/>
    </source>
</evidence>
<protein>
    <submittedName>
        <fullName evidence="2">Uncharacterized protein</fullName>
    </submittedName>
</protein>
<sequence length="133" mass="13279">MASMPLHLHRGTAAAAASSSSSSSVSPIATSSFYDVTTPVEFAHHLAASVPTTPLSPLGAYPFPVMHGQDEQCAAATATPGTSPSPLSEAGSSADNASLLLRQLASSCSPLVDQQVMAAVNQVQASSPSSASP</sequence>
<evidence type="ECO:0000313" key="2">
    <source>
        <dbReference type="EMBL" id="RKP22757.1"/>
    </source>
</evidence>
<evidence type="ECO:0000313" key="3">
    <source>
        <dbReference type="Proteomes" id="UP000278143"/>
    </source>
</evidence>
<keyword evidence="3" id="KW-1185">Reference proteome</keyword>